<organism evidence="3 4">
    <name type="scientific">Coniochaeta pulveracea</name>
    <dbReference type="NCBI Taxonomy" id="177199"/>
    <lineage>
        <taxon>Eukaryota</taxon>
        <taxon>Fungi</taxon>
        <taxon>Dikarya</taxon>
        <taxon>Ascomycota</taxon>
        <taxon>Pezizomycotina</taxon>
        <taxon>Sordariomycetes</taxon>
        <taxon>Sordariomycetidae</taxon>
        <taxon>Coniochaetales</taxon>
        <taxon>Coniochaetaceae</taxon>
        <taxon>Coniochaeta</taxon>
    </lineage>
</organism>
<comment type="caution">
    <text evidence="3">The sequence shown here is derived from an EMBL/GenBank/DDBJ whole genome shotgun (WGS) entry which is preliminary data.</text>
</comment>
<feature type="chain" id="PRO_5019575038" description="Secreted protein" evidence="2">
    <location>
        <begin position="22"/>
        <end position="131"/>
    </location>
</feature>
<keyword evidence="2" id="KW-0732">Signal</keyword>
<keyword evidence="4" id="KW-1185">Reference proteome</keyword>
<gene>
    <name evidence="3" type="ORF">DL546_002855</name>
</gene>
<evidence type="ECO:0000313" key="4">
    <source>
        <dbReference type="Proteomes" id="UP000275385"/>
    </source>
</evidence>
<feature type="signal peptide" evidence="2">
    <location>
        <begin position="1"/>
        <end position="21"/>
    </location>
</feature>
<evidence type="ECO:0000313" key="3">
    <source>
        <dbReference type="EMBL" id="RKU40500.1"/>
    </source>
</evidence>
<proteinExistence type="predicted"/>
<dbReference type="PROSITE" id="PS51257">
    <property type="entry name" value="PROKAR_LIPOPROTEIN"/>
    <property type="match status" value="1"/>
</dbReference>
<accession>A0A420XY96</accession>
<dbReference type="Proteomes" id="UP000275385">
    <property type="component" value="Unassembled WGS sequence"/>
</dbReference>
<evidence type="ECO:0000256" key="1">
    <source>
        <dbReference type="SAM" id="MobiDB-lite"/>
    </source>
</evidence>
<feature type="compositionally biased region" description="Basic residues" evidence="1">
    <location>
        <begin position="30"/>
        <end position="39"/>
    </location>
</feature>
<feature type="region of interest" description="Disordered" evidence="1">
    <location>
        <begin position="30"/>
        <end position="68"/>
    </location>
</feature>
<sequence length="131" mass="14200">MRSRQLAPIPLSSCLLPAALACLDYRKERHSPHTKASRTKHADNTDQASLPPSACGSENLAGGPSSATERGSRVAARALGWTFSCCSIATLSVWFSQSLAFHHQIKLGWFEFVRMPVGLSSFQTVCLLHSS</sequence>
<dbReference type="AlphaFoldDB" id="A0A420XY96"/>
<name>A0A420XY96_9PEZI</name>
<evidence type="ECO:0008006" key="5">
    <source>
        <dbReference type="Google" id="ProtNLM"/>
    </source>
</evidence>
<reference evidence="3 4" key="1">
    <citation type="submission" date="2018-08" db="EMBL/GenBank/DDBJ databases">
        <title>Draft genome of the lignicolous fungus Coniochaeta pulveracea.</title>
        <authorList>
            <person name="Borstlap C.J."/>
            <person name="De Witt R.N."/>
            <person name="Botha A."/>
            <person name="Volschenk H."/>
        </authorList>
    </citation>
    <scope>NUCLEOTIDE SEQUENCE [LARGE SCALE GENOMIC DNA]</scope>
    <source>
        <strain evidence="3 4">CAB683</strain>
    </source>
</reference>
<protein>
    <recommendedName>
        <fullName evidence="5">Secreted protein</fullName>
    </recommendedName>
</protein>
<evidence type="ECO:0000256" key="2">
    <source>
        <dbReference type="SAM" id="SignalP"/>
    </source>
</evidence>
<dbReference type="EMBL" id="QVQW01000101">
    <property type="protein sequence ID" value="RKU40500.1"/>
    <property type="molecule type" value="Genomic_DNA"/>
</dbReference>